<keyword evidence="1" id="KW-1133">Transmembrane helix</keyword>
<feature type="transmembrane region" description="Helical" evidence="1">
    <location>
        <begin position="12"/>
        <end position="33"/>
    </location>
</feature>
<dbReference type="VEuPathDB" id="FungiDB:ASPZODRAFT_140666"/>
<gene>
    <name evidence="2" type="ORF">ASPZODRAFT_140666</name>
</gene>
<dbReference type="RefSeq" id="XP_022582878.1">
    <property type="nucleotide sequence ID" value="XM_022724681.1"/>
</dbReference>
<keyword evidence="1" id="KW-0812">Transmembrane</keyword>
<evidence type="ECO:0008006" key="4">
    <source>
        <dbReference type="Google" id="ProtNLM"/>
    </source>
</evidence>
<dbReference type="GeneID" id="34611146"/>
<dbReference type="Proteomes" id="UP000184188">
    <property type="component" value="Unassembled WGS sequence"/>
</dbReference>
<keyword evidence="1" id="KW-0472">Membrane</keyword>
<evidence type="ECO:0000313" key="3">
    <source>
        <dbReference type="Proteomes" id="UP000184188"/>
    </source>
</evidence>
<dbReference type="PANTHER" id="PTHR42083:SF1">
    <property type="entry name" value="MARVEL DOMAIN-CONTAINING PROTEIN"/>
    <property type="match status" value="1"/>
</dbReference>
<evidence type="ECO:0000256" key="1">
    <source>
        <dbReference type="SAM" id="Phobius"/>
    </source>
</evidence>
<protein>
    <recommendedName>
        <fullName evidence="4">MARVEL domain-containing protein</fullName>
    </recommendedName>
</protein>
<name>A0A1L9SMF7_9EURO</name>
<keyword evidence="3" id="KW-1185">Reference proteome</keyword>
<feature type="transmembrane region" description="Helical" evidence="1">
    <location>
        <begin position="45"/>
        <end position="70"/>
    </location>
</feature>
<dbReference type="OrthoDB" id="5363290at2759"/>
<dbReference type="EMBL" id="KV878339">
    <property type="protein sequence ID" value="OJJ48368.1"/>
    <property type="molecule type" value="Genomic_DNA"/>
</dbReference>
<evidence type="ECO:0000313" key="2">
    <source>
        <dbReference type="EMBL" id="OJJ48368.1"/>
    </source>
</evidence>
<organism evidence="2 3">
    <name type="scientific">Penicilliopsis zonata CBS 506.65</name>
    <dbReference type="NCBI Taxonomy" id="1073090"/>
    <lineage>
        <taxon>Eukaryota</taxon>
        <taxon>Fungi</taxon>
        <taxon>Dikarya</taxon>
        <taxon>Ascomycota</taxon>
        <taxon>Pezizomycotina</taxon>
        <taxon>Eurotiomycetes</taxon>
        <taxon>Eurotiomycetidae</taxon>
        <taxon>Eurotiales</taxon>
        <taxon>Aspergillaceae</taxon>
        <taxon>Penicilliopsis</taxon>
    </lineage>
</organism>
<feature type="transmembrane region" description="Helical" evidence="1">
    <location>
        <begin position="144"/>
        <end position="163"/>
    </location>
</feature>
<accession>A0A1L9SMF7</accession>
<dbReference type="PANTHER" id="PTHR42083">
    <property type="entry name" value="MARVEL DOMAIN-CONTAINING PROTEIN"/>
    <property type="match status" value="1"/>
</dbReference>
<dbReference type="AlphaFoldDB" id="A0A1L9SMF7"/>
<sequence length="187" mass="21324">MDEESVTYTIHVSLESFLRLFEVAGGVAVIVLYGTQLSHHADDTAFYRGCVYAILTGIVATLASLLVSLTPFELISLSIYFRPIWYHNLRLLLLELGMLFLWIVLFVYFGIAYLWNPEFGIVSEYDPEYMAFITLMKRAAWLDLANVVLWSTTGVFALLRLILNEPYVVEEEEISLEDNMPVDPVVV</sequence>
<reference evidence="3" key="1">
    <citation type="journal article" date="2017" name="Genome Biol.">
        <title>Comparative genomics reveals high biological diversity and specific adaptations in the industrially and medically important fungal genus Aspergillus.</title>
        <authorList>
            <person name="de Vries R.P."/>
            <person name="Riley R."/>
            <person name="Wiebenga A."/>
            <person name="Aguilar-Osorio G."/>
            <person name="Amillis S."/>
            <person name="Uchima C.A."/>
            <person name="Anderluh G."/>
            <person name="Asadollahi M."/>
            <person name="Askin M."/>
            <person name="Barry K."/>
            <person name="Battaglia E."/>
            <person name="Bayram O."/>
            <person name="Benocci T."/>
            <person name="Braus-Stromeyer S.A."/>
            <person name="Caldana C."/>
            <person name="Canovas D."/>
            <person name="Cerqueira G.C."/>
            <person name="Chen F."/>
            <person name="Chen W."/>
            <person name="Choi C."/>
            <person name="Clum A."/>
            <person name="Dos Santos R.A."/>
            <person name="Damasio A.R."/>
            <person name="Diallinas G."/>
            <person name="Emri T."/>
            <person name="Fekete E."/>
            <person name="Flipphi M."/>
            <person name="Freyberg S."/>
            <person name="Gallo A."/>
            <person name="Gournas C."/>
            <person name="Habgood R."/>
            <person name="Hainaut M."/>
            <person name="Harispe M.L."/>
            <person name="Henrissat B."/>
            <person name="Hilden K.S."/>
            <person name="Hope R."/>
            <person name="Hossain A."/>
            <person name="Karabika E."/>
            <person name="Karaffa L."/>
            <person name="Karanyi Z."/>
            <person name="Krasevec N."/>
            <person name="Kuo A."/>
            <person name="Kusch H."/>
            <person name="LaButti K."/>
            <person name="Lagendijk E.L."/>
            <person name="Lapidus A."/>
            <person name="Levasseur A."/>
            <person name="Lindquist E."/>
            <person name="Lipzen A."/>
            <person name="Logrieco A.F."/>
            <person name="MacCabe A."/>
            <person name="Maekelae M.R."/>
            <person name="Malavazi I."/>
            <person name="Melin P."/>
            <person name="Meyer V."/>
            <person name="Mielnichuk N."/>
            <person name="Miskei M."/>
            <person name="Molnar A.P."/>
            <person name="Mule G."/>
            <person name="Ngan C.Y."/>
            <person name="Orejas M."/>
            <person name="Orosz E."/>
            <person name="Ouedraogo J.P."/>
            <person name="Overkamp K.M."/>
            <person name="Park H.-S."/>
            <person name="Perrone G."/>
            <person name="Piumi F."/>
            <person name="Punt P.J."/>
            <person name="Ram A.F."/>
            <person name="Ramon A."/>
            <person name="Rauscher S."/>
            <person name="Record E."/>
            <person name="Riano-Pachon D.M."/>
            <person name="Robert V."/>
            <person name="Roehrig J."/>
            <person name="Ruller R."/>
            <person name="Salamov A."/>
            <person name="Salih N.S."/>
            <person name="Samson R.A."/>
            <person name="Sandor E."/>
            <person name="Sanguinetti M."/>
            <person name="Schuetze T."/>
            <person name="Sepcic K."/>
            <person name="Shelest E."/>
            <person name="Sherlock G."/>
            <person name="Sophianopoulou V."/>
            <person name="Squina F.M."/>
            <person name="Sun H."/>
            <person name="Susca A."/>
            <person name="Todd R.B."/>
            <person name="Tsang A."/>
            <person name="Unkles S.E."/>
            <person name="van de Wiele N."/>
            <person name="van Rossen-Uffink D."/>
            <person name="Oliveira J.V."/>
            <person name="Vesth T.C."/>
            <person name="Visser J."/>
            <person name="Yu J.-H."/>
            <person name="Zhou M."/>
            <person name="Andersen M.R."/>
            <person name="Archer D.B."/>
            <person name="Baker S.E."/>
            <person name="Benoit I."/>
            <person name="Brakhage A.A."/>
            <person name="Braus G.H."/>
            <person name="Fischer R."/>
            <person name="Frisvad J.C."/>
            <person name="Goldman G.H."/>
            <person name="Houbraken J."/>
            <person name="Oakley B."/>
            <person name="Pocsi I."/>
            <person name="Scazzocchio C."/>
            <person name="Seiboth B."/>
            <person name="vanKuyk P.A."/>
            <person name="Wortman J."/>
            <person name="Dyer P.S."/>
            <person name="Grigoriev I.V."/>
        </authorList>
    </citation>
    <scope>NUCLEOTIDE SEQUENCE [LARGE SCALE GENOMIC DNA]</scope>
    <source>
        <strain evidence="3">CBS 506.65</strain>
    </source>
</reference>
<feature type="transmembrane region" description="Helical" evidence="1">
    <location>
        <begin position="91"/>
        <end position="115"/>
    </location>
</feature>
<proteinExistence type="predicted"/>